<gene>
    <name evidence="3" type="ORF">FCN18_29475</name>
</gene>
<dbReference type="InterPro" id="IPR036388">
    <property type="entry name" value="WH-like_DNA-bd_sf"/>
</dbReference>
<dbReference type="Gene3D" id="1.10.10.10">
    <property type="entry name" value="Winged helix-like DNA-binding domain superfamily/Winged helix DNA-binding domain"/>
    <property type="match status" value="1"/>
</dbReference>
<dbReference type="SUPFAM" id="SSF46785">
    <property type="entry name" value="Winged helix' DNA-binding domain"/>
    <property type="match status" value="1"/>
</dbReference>
<dbReference type="EMBL" id="SWMS01000022">
    <property type="protein sequence ID" value="TKG63767.1"/>
    <property type="molecule type" value="Genomic_DNA"/>
</dbReference>
<evidence type="ECO:0000313" key="3">
    <source>
        <dbReference type="EMBL" id="TKG63767.1"/>
    </source>
</evidence>
<sequence>MVLARVILGLLDLSPMTGYEVKRHCDTTIKYFWQADKAQIYRTLSQLTADGLAAVETAPGVGGPARQVHHITERGREVLNDWLTSKLERQPERDAFLARLFFSGGLPESQVEELLAARRADAESLLAELEEMRRSLPDPPDRRARLRLATLDYGIAQVRTELDWLADV</sequence>
<evidence type="ECO:0000259" key="1">
    <source>
        <dbReference type="Pfam" id="PF03551"/>
    </source>
</evidence>
<accession>A0ABY2RWS3</accession>
<feature type="domain" description="Transcription regulator PadR N-terminal" evidence="1">
    <location>
        <begin position="7"/>
        <end position="80"/>
    </location>
</feature>
<dbReference type="PANTHER" id="PTHR43252">
    <property type="entry name" value="TRANSCRIPTIONAL REGULATOR YQJI"/>
    <property type="match status" value="1"/>
</dbReference>
<comment type="caution">
    <text evidence="3">The sequence shown here is derived from an EMBL/GenBank/DDBJ whole genome shotgun (WGS) entry which is preliminary data.</text>
</comment>
<organism evidence="3 4">
    <name type="scientific">Prauserella endophytica</name>
    <dbReference type="NCBI Taxonomy" id="1592324"/>
    <lineage>
        <taxon>Bacteria</taxon>
        <taxon>Bacillati</taxon>
        <taxon>Actinomycetota</taxon>
        <taxon>Actinomycetes</taxon>
        <taxon>Pseudonocardiales</taxon>
        <taxon>Pseudonocardiaceae</taxon>
        <taxon>Prauserella</taxon>
        <taxon>Prauserella coralliicola group</taxon>
    </lineage>
</organism>
<name>A0ABY2RWS3_9PSEU</name>
<evidence type="ECO:0000313" key="4">
    <source>
        <dbReference type="Proteomes" id="UP000309992"/>
    </source>
</evidence>
<feature type="domain" description="Transcription regulator PadR C-terminal" evidence="2">
    <location>
        <begin position="93"/>
        <end position="167"/>
    </location>
</feature>
<proteinExistence type="predicted"/>
<dbReference type="InterPro" id="IPR036390">
    <property type="entry name" value="WH_DNA-bd_sf"/>
</dbReference>
<reference evidence="3 4" key="1">
    <citation type="journal article" date="2015" name="Antonie Van Leeuwenhoek">
        <title>Prauserella endophytica sp. nov., an endophytic actinobacterium isolated from Tamarix taklamakanensis.</title>
        <authorList>
            <person name="Liu J.M."/>
            <person name="Habden X."/>
            <person name="Guo L."/>
            <person name="Tuo L."/>
            <person name="Jiang Z.K."/>
            <person name="Liu S.W."/>
            <person name="Liu X.F."/>
            <person name="Chen L."/>
            <person name="Li R.F."/>
            <person name="Zhang Y.Q."/>
            <person name="Sun C.H."/>
        </authorList>
    </citation>
    <scope>NUCLEOTIDE SEQUENCE [LARGE SCALE GENOMIC DNA]</scope>
    <source>
        <strain evidence="3 4">CGMCC 4.7182</strain>
    </source>
</reference>
<dbReference type="InterPro" id="IPR018309">
    <property type="entry name" value="Tscrpt_reg_PadR_C"/>
</dbReference>
<protein>
    <submittedName>
        <fullName evidence="3">PadR family transcriptional regulator</fullName>
    </submittedName>
</protein>
<dbReference type="Pfam" id="PF10400">
    <property type="entry name" value="Vir_act_alpha_C"/>
    <property type="match status" value="1"/>
</dbReference>
<keyword evidence="4" id="KW-1185">Reference proteome</keyword>
<dbReference type="PANTHER" id="PTHR43252:SF6">
    <property type="entry name" value="NEGATIVE TRANSCRIPTION REGULATOR PADR"/>
    <property type="match status" value="1"/>
</dbReference>
<evidence type="ECO:0000259" key="2">
    <source>
        <dbReference type="Pfam" id="PF10400"/>
    </source>
</evidence>
<dbReference type="RefSeq" id="WP_113643780.1">
    <property type="nucleotide sequence ID" value="NZ_SWMS01000022.1"/>
</dbReference>
<dbReference type="InterPro" id="IPR005149">
    <property type="entry name" value="Tscrpt_reg_PadR_N"/>
</dbReference>
<dbReference type="Gene3D" id="6.10.140.190">
    <property type="match status" value="1"/>
</dbReference>
<dbReference type="Proteomes" id="UP000309992">
    <property type="component" value="Unassembled WGS sequence"/>
</dbReference>
<dbReference type="Pfam" id="PF03551">
    <property type="entry name" value="PadR"/>
    <property type="match status" value="1"/>
</dbReference>